<protein>
    <recommendedName>
        <fullName evidence="2">Heterokaryon incompatibility domain-containing protein</fullName>
    </recommendedName>
</protein>
<feature type="domain" description="Heterokaryon incompatibility" evidence="2">
    <location>
        <begin position="235"/>
        <end position="388"/>
    </location>
</feature>
<dbReference type="OrthoDB" id="5125733at2759"/>
<keyword evidence="5" id="KW-1185">Reference proteome</keyword>
<gene>
    <name evidence="3" type="ORF">MAPG_00096</name>
</gene>
<dbReference type="InterPro" id="IPR010730">
    <property type="entry name" value="HET"/>
</dbReference>
<reference evidence="4" key="4">
    <citation type="journal article" date="2015" name="G3 (Bethesda)">
        <title>Genome sequences of three phytopathogenic species of the Magnaporthaceae family of fungi.</title>
        <authorList>
            <person name="Okagaki L.H."/>
            <person name="Nunes C.C."/>
            <person name="Sailsbery J."/>
            <person name="Clay B."/>
            <person name="Brown D."/>
            <person name="John T."/>
            <person name="Oh Y."/>
            <person name="Young N."/>
            <person name="Fitzgerald M."/>
            <person name="Haas B.J."/>
            <person name="Zeng Q."/>
            <person name="Young S."/>
            <person name="Adiconis X."/>
            <person name="Fan L."/>
            <person name="Levin J.Z."/>
            <person name="Mitchell T.K."/>
            <person name="Okubara P.A."/>
            <person name="Farman M.L."/>
            <person name="Kohn L.M."/>
            <person name="Birren B."/>
            <person name="Ma L.-J."/>
            <person name="Dean R.A."/>
        </authorList>
    </citation>
    <scope>NUCLEOTIDE SEQUENCE</scope>
    <source>
        <strain evidence="4">ATCC 64411 / 73-15</strain>
    </source>
</reference>
<dbReference type="STRING" id="644358.A0A0C4DK34"/>
<dbReference type="PANTHER" id="PTHR33112">
    <property type="entry name" value="DOMAIN PROTEIN, PUTATIVE-RELATED"/>
    <property type="match status" value="1"/>
</dbReference>
<dbReference type="VEuPathDB" id="FungiDB:MAPG_00096"/>
<feature type="compositionally biased region" description="Pro residues" evidence="1">
    <location>
        <begin position="1"/>
        <end position="10"/>
    </location>
</feature>
<reference evidence="3" key="1">
    <citation type="submission" date="2010-05" db="EMBL/GenBank/DDBJ databases">
        <title>The Genome Sequence of Magnaporthe poae strain ATCC 64411.</title>
        <authorList>
            <consortium name="The Broad Institute Genome Sequencing Platform"/>
            <consortium name="Broad Institute Genome Sequencing Center for Infectious Disease"/>
            <person name="Ma L.-J."/>
            <person name="Dead R."/>
            <person name="Young S."/>
            <person name="Zeng Q."/>
            <person name="Koehrsen M."/>
            <person name="Alvarado L."/>
            <person name="Berlin A."/>
            <person name="Chapman S.B."/>
            <person name="Chen Z."/>
            <person name="Freedman E."/>
            <person name="Gellesch M."/>
            <person name="Goldberg J."/>
            <person name="Griggs A."/>
            <person name="Gujja S."/>
            <person name="Heilman E.R."/>
            <person name="Heiman D."/>
            <person name="Hepburn T."/>
            <person name="Howarth C."/>
            <person name="Jen D."/>
            <person name="Larson L."/>
            <person name="Mehta T."/>
            <person name="Neiman D."/>
            <person name="Pearson M."/>
            <person name="Roberts A."/>
            <person name="Saif S."/>
            <person name="Shea T."/>
            <person name="Shenoy N."/>
            <person name="Sisk P."/>
            <person name="Stolte C."/>
            <person name="Sykes S."/>
            <person name="Walk T."/>
            <person name="White J."/>
            <person name="Yandava C."/>
            <person name="Haas B."/>
            <person name="Nusbaum C."/>
            <person name="Birren B."/>
        </authorList>
    </citation>
    <scope>NUCLEOTIDE SEQUENCE</scope>
    <source>
        <strain evidence="3">ATCC 64411</strain>
    </source>
</reference>
<organism evidence="4 5">
    <name type="scientific">Magnaporthiopsis poae (strain ATCC 64411 / 73-15)</name>
    <name type="common">Kentucky bluegrass fungus</name>
    <name type="synonym">Magnaporthe poae</name>
    <dbReference type="NCBI Taxonomy" id="644358"/>
    <lineage>
        <taxon>Eukaryota</taxon>
        <taxon>Fungi</taxon>
        <taxon>Dikarya</taxon>
        <taxon>Ascomycota</taxon>
        <taxon>Pezizomycotina</taxon>
        <taxon>Sordariomycetes</taxon>
        <taxon>Sordariomycetidae</taxon>
        <taxon>Magnaporthales</taxon>
        <taxon>Magnaporthaceae</taxon>
        <taxon>Magnaporthiopsis</taxon>
    </lineage>
</organism>
<feature type="region of interest" description="Disordered" evidence="1">
    <location>
        <begin position="1"/>
        <end position="21"/>
    </location>
</feature>
<name>A0A0C4DK34_MAGP6</name>
<dbReference type="OMA" id="LWERTIM"/>
<evidence type="ECO:0000259" key="2">
    <source>
        <dbReference type="Pfam" id="PF06985"/>
    </source>
</evidence>
<evidence type="ECO:0000256" key="1">
    <source>
        <dbReference type="SAM" id="MobiDB-lite"/>
    </source>
</evidence>
<dbReference type="AlphaFoldDB" id="A0A0C4DK34"/>
<evidence type="ECO:0000313" key="4">
    <source>
        <dbReference type="EnsemblFungi" id="MAPG_00096T0"/>
    </source>
</evidence>
<dbReference type="PANTHER" id="PTHR33112:SF16">
    <property type="entry name" value="HETEROKARYON INCOMPATIBILITY DOMAIN-CONTAINING PROTEIN"/>
    <property type="match status" value="1"/>
</dbReference>
<sequence>MHPSSTPPISPISKIEEDDGASDCPFCDHVDERCLRQRPVTACCTKCAGMTGTADGLRRLLDPQGFVHSTRHELDESAFAGCPVCRVILDNYVGFYSAQGCDDKIILKGAFTNPSGARGFAEHSSHPLEGMVLEGIQAYRQTKREASSARDGKALFFEGALVASDPACGLMAARLGCSLTEETVTAIRQGLEECQEEHGSCPKRGCRPLPVRVIDISSASGVRLRETAPGETGQYATLSYCWGAATQLTTNTANLQSHLRSIDPSSLSKTISDAIQVCRSIGMPYLWVDALCIVQDDETDKRNQIRDMGRIYKLATFSIVAASAEKAADGFLSSRLNDDSPPSWSDCTKISVLVGSGKTTTAWLVNTWDYQLQITANRVFSRGWTFQEWLLSPRAVVFDSCQVSLYCATKNSRPAGFLAMPASQDRKYDALQIPASIFGGVDKCPPGSGGRFAAAQCDHSIAEHQDRTWIELVGNYSKRDFSRFSDRQPALEGIVAELAAVWDDKYLAGLWERTIMKHLVWSAALGPTPQDLKYYDQLRQERTFGSWERKRPEGPTWSWITSPDAVSLATSMGVVDARLVSCDIQLASPMSPFGHVRSGILTINAIVLDVSRLEILCGLVAENMRKTTADRSHRGEWDFRSFYMQLDGYYVDHKPSARDCKLAYIGRSRPDSVDDRHNFLIVEPVGTGRYRRIGRSIFGTSKTVRAASPHELAFIASLETAKREDIIIE</sequence>
<evidence type="ECO:0000313" key="5">
    <source>
        <dbReference type="Proteomes" id="UP000011715"/>
    </source>
</evidence>
<dbReference type="Proteomes" id="UP000011715">
    <property type="component" value="Unassembled WGS sequence"/>
</dbReference>
<reference evidence="3" key="3">
    <citation type="submission" date="2011-03" db="EMBL/GenBank/DDBJ databases">
        <title>Annotation of Magnaporthe poae ATCC 64411.</title>
        <authorList>
            <person name="Ma L.-J."/>
            <person name="Dead R."/>
            <person name="Young S.K."/>
            <person name="Zeng Q."/>
            <person name="Gargeya S."/>
            <person name="Fitzgerald M."/>
            <person name="Haas B."/>
            <person name="Abouelleil A."/>
            <person name="Alvarado L."/>
            <person name="Arachchi H.M."/>
            <person name="Berlin A."/>
            <person name="Brown A."/>
            <person name="Chapman S.B."/>
            <person name="Chen Z."/>
            <person name="Dunbar C."/>
            <person name="Freedman E."/>
            <person name="Gearin G."/>
            <person name="Gellesch M."/>
            <person name="Goldberg J."/>
            <person name="Griggs A."/>
            <person name="Gujja S."/>
            <person name="Heiman D."/>
            <person name="Howarth C."/>
            <person name="Larson L."/>
            <person name="Lui A."/>
            <person name="MacDonald P.J.P."/>
            <person name="Mehta T."/>
            <person name="Montmayeur A."/>
            <person name="Murphy C."/>
            <person name="Neiman D."/>
            <person name="Pearson M."/>
            <person name="Priest M."/>
            <person name="Roberts A."/>
            <person name="Saif S."/>
            <person name="Shea T."/>
            <person name="Shenoy N."/>
            <person name="Sisk P."/>
            <person name="Stolte C."/>
            <person name="Sykes S."/>
            <person name="Yandava C."/>
            <person name="Wortman J."/>
            <person name="Nusbaum C."/>
            <person name="Birren B."/>
        </authorList>
    </citation>
    <scope>NUCLEOTIDE SEQUENCE</scope>
    <source>
        <strain evidence="3">ATCC 64411</strain>
    </source>
</reference>
<dbReference type="Pfam" id="PF06985">
    <property type="entry name" value="HET"/>
    <property type="match status" value="1"/>
</dbReference>
<accession>A0A0C4DK34</accession>
<reference evidence="4" key="5">
    <citation type="submission" date="2015-06" db="UniProtKB">
        <authorList>
            <consortium name="EnsemblFungi"/>
        </authorList>
    </citation>
    <scope>IDENTIFICATION</scope>
    <source>
        <strain evidence="4">ATCC 64411</strain>
    </source>
</reference>
<dbReference type="EnsemblFungi" id="MAPG_00096T0">
    <property type="protein sequence ID" value="MAPG_00096T0"/>
    <property type="gene ID" value="MAPG_00096"/>
</dbReference>
<evidence type="ECO:0000313" key="3">
    <source>
        <dbReference type="EMBL" id="KLU81001.1"/>
    </source>
</evidence>
<dbReference type="EMBL" id="ADBL01000019">
    <property type="status" value="NOT_ANNOTATED_CDS"/>
    <property type="molecule type" value="Genomic_DNA"/>
</dbReference>
<reference evidence="5" key="2">
    <citation type="submission" date="2010-05" db="EMBL/GenBank/DDBJ databases">
        <title>The genome sequence of Magnaporthe poae strain ATCC 64411.</title>
        <authorList>
            <person name="Ma L.-J."/>
            <person name="Dead R."/>
            <person name="Young S."/>
            <person name="Zeng Q."/>
            <person name="Koehrsen M."/>
            <person name="Alvarado L."/>
            <person name="Berlin A."/>
            <person name="Chapman S.B."/>
            <person name="Chen Z."/>
            <person name="Freedman E."/>
            <person name="Gellesch M."/>
            <person name="Goldberg J."/>
            <person name="Griggs A."/>
            <person name="Gujja S."/>
            <person name="Heilman E.R."/>
            <person name="Heiman D."/>
            <person name="Hepburn T."/>
            <person name="Howarth C."/>
            <person name="Jen D."/>
            <person name="Larson L."/>
            <person name="Mehta T."/>
            <person name="Neiman D."/>
            <person name="Pearson M."/>
            <person name="Roberts A."/>
            <person name="Saif S."/>
            <person name="Shea T."/>
            <person name="Shenoy N."/>
            <person name="Sisk P."/>
            <person name="Stolte C."/>
            <person name="Sykes S."/>
            <person name="Walk T."/>
            <person name="White J."/>
            <person name="Yandava C."/>
            <person name="Haas B."/>
            <person name="Nusbaum C."/>
            <person name="Birren B."/>
        </authorList>
    </citation>
    <scope>NUCLEOTIDE SEQUENCE [LARGE SCALE GENOMIC DNA]</scope>
    <source>
        <strain evidence="5">ATCC 64411 / 73-15</strain>
    </source>
</reference>
<proteinExistence type="predicted"/>
<dbReference type="EMBL" id="GL876966">
    <property type="protein sequence ID" value="KLU81001.1"/>
    <property type="molecule type" value="Genomic_DNA"/>
</dbReference>